<keyword evidence="6 10" id="KW-0418">Kinase</keyword>
<dbReference type="Pfam" id="PF00512">
    <property type="entry name" value="HisKA"/>
    <property type="match status" value="1"/>
</dbReference>
<evidence type="ECO:0000313" key="10">
    <source>
        <dbReference type="EMBL" id="AGX44642.1"/>
    </source>
</evidence>
<dbReference type="InterPro" id="IPR036890">
    <property type="entry name" value="HATPase_C_sf"/>
</dbReference>
<keyword evidence="7" id="KW-0067">ATP-binding</keyword>
<dbReference type="FunFam" id="3.30.565.10:FF:000037">
    <property type="entry name" value="Hybrid sensor histidine kinase/response regulator"/>
    <property type="match status" value="1"/>
</dbReference>
<dbReference type="InterPro" id="IPR005467">
    <property type="entry name" value="His_kinase_dom"/>
</dbReference>
<protein>
    <recommendedName>
        <fullName evidence="2">histidine kinase</fullName>
        <ecNumber evidence="2">2.7.13.3</ecNumber>
    </recommendedName>
</protein>
<dbReference type="PATRIC" id="fig|1345695.10.peg.774"/>
<dbReference type="SMART" id="SM00388">
    <property type="entry name" value="HisKA"/>
    <property type="match status" value="1"/>
</dbReference>
<dbReference type="PANTHER" id="PTHR43711">
    <property type="entry name" value="TWO-COMPONENT HISTIDINE KINASE"/>
    <property type="match status" value="1"/>
</dbReference>
<keyword evidence="5" id="KW-0547">Nucleotide-binding</keyword>
<dbReference type="Gene3D" id="3.30.565.10">
    <property type="entry name" value="Histidine kinase-like ATPase, C-terminal domain"/>
    <property type="match status" value="1"/>
</dbReference>
<dbReference type="PANTHER" id="PTHR43711:SF26">
    <property type="entry name" value="SENSOR HISTIDINE KINASE RCSC"/>
    <property type="match status" value="1"/>
</dbReference>
<evidence type="ECO:0000256" key="1">
    <source>
        <dbReference type="ARBA" id="ARBA00000085"/>
    </source>
</evidence>
<evidence type="ECO:0000256" key="7">
    <source>
        <dbReference type="ARBA" id="ARBA00022840"/>
    </source>
</evidence>
<dbReference type="GeneID" id="55476868"/>
<dbReference type="InterPro" id="IPR003594">
    <property type="entry name" value="HATPase_dom"/>
</dbReference>
<dbReference type="AlphaFoldDB" id="U5MYR5"/>
<gene>
    <name evidence="10" type="primary">resE13</name>
    <name evidence="10" type="ORF">CLSA_c36810</name>
</gene>
<dbReference type="Pfam" id="PF07796">
    <property type="entry name" value="DUF1638"/>
    <property type="match status" value="1"/>
</dbReference>
<dbReference type="InterPro" id="IPR000014">
    <property type="entry name" value="PAS"/>
</dbReference>
<dbReference type="PRINTS" id="PR00344">
    <property type="entry name" value="BCTRLSENSOR"/>
</dbReference>
<dbReference type="GO" id="GO:0000155">
    <property type="term" value="F:phosphorelay sensor kinase activity"/>
    <property type="evidence" value="ECO:0007669"/>
    <property type="project" value="InterPro"/>
</dbReference>
<accession>U5MYR5</accession>
<dbReference type="PROSITE" id="PS50109">
    <property type="entry name" value="HIS_KIN"/>
    <property type="match status" value="1"/>
</dbReference>
<feature type="domain" description="Histidine kinase" evidence="9">
    <location>
        <begin position="491"/>
        <end position="710"/>
    </location>
</feature>
<dbReference type="eggNOG" id="COG2205">
    <property type="taxonomic scope" value="Bacteria"/>
</dbReference>
<dbReference type="CDD" id="cd16922">
    <property type="entry name" value="HATPase_EvgS-ArcB-TorS-like"/>
    <property type="match status" value="1"/>
</dbReference>
<dbReference type="InterPro" id="IPR004358">
    <property type="entry name" value="Sig_transdc_His_kin-like_C"/>
</dbReference>
<evidence type="ECO:0000259" key="9">
    <source>
        <dbReference type="PROSITE" id="PS50109"/>
    </source>
</evidence>
<dbReference type="SUPFAM" id="SSF55785">
    <property type="entry name" value="PYP-like sensor domain (PAS domain)"/>
    <property type="match status" value="1"/>
</dbReference>
<dbReference type="HOGENOM" id="CLU_000445_89_20_9"/>
<sequence>MKNYLGVVVCENFVKEMKLIIQNNNIEDVIVVPFVSQCKRNNKNSNDLIQAIIKCEKKCGKIIVLGGACCKNLDKFFKTERYKIKRFKHCFEMIVNKDIVEYFINQKSYVVSSGWLENWRKNVEQMRAYKESGKMLFLDSARKITLLDTGIYENSMDKLQEFGEFVNLPYDYIPVGMDFASSLISNNILEWKLEAAKRKNIDLLAKNNSKLADQAIVFELLCELTYAVTEKEAIENVVNLFDLFYESERSVYIPFNDDNSIESSKELYDFDGECVWNDTKNGFILKIAYKNKVLGIMKIYGVEDVSKKEYYMNFAMIIGRVCGLSISNSRRYDRQKEVEKLLNQENEKTSCILSSINECVSVVDSEYKFIYNNCASRKILNVDKAVDRNIFDFIHPKHHENVLKTLKNLLCNKEEVCLREMELTPHNKESILVETSSRAIKYDGNWCILNVSRDITERKRAEELREKLIEQSKLLNETLEYDRLKNEFFANLSHELRTPLNVLYSTLQLLNITSTDENEERVKRYYNIMKQNCFRLLRLINNLIDATKIDSGFYKINLKNQDIISIIEDIVLSVVEYVNKNEIEIIFDTDLEERIMACDADKIERIILNLLSNAIKFTPSNGKIFLNIKNTEKTILVSVKDTGIGIPIEMQKNIFNRFVQVDKSLSRNREGSGIGLSLVKSLIELHGGSIWVESECNMGTEFIFELPVRILENQEYDIRDVSIANEDKIQRISIEFSDIYD</sequence>
<dbReference type="FunFam" id="1.10.287.130:FF:000001">
    <property type="entry name" value="Two-component sensor histidine kinase"/>
    <property type="match status" value="1"/>
</dbReference>
<dbReference type="Gene3D" id="3.30.450.20">
    <property type="entry name" value="PAS domain"/>
    <property type="match status" value="1"/>
</dbReference>
<evidence type="ECO:0000256" key="4">
    <source>
        <dbReference type="ARBA" id="ARBA00022679"/>
    </source>
</evidence>
<dbReference type="InterPro" id="IPR035965">
    <property type="entry name" value="PAS-like_dom_sf"/>
</dbReference>
<dbReference type="InterPro" id="IPR012437">
    <property type="entry name" value="DUF1638"/>
</dbReference>
<evidence type="ECO:0000256" key="8">
    <source>
        <dbReference type="ARBA" id="ARBA00023012"/>
    </source>
</evidence>
<organism evidence="10 11">
    <name type="scientific">Clostridium saccharobutylicum DSM 13864</name>
    <dbReference type="NCBI Taxonomy" id="1345695"/>
    <lineage>
        <taxon>Bacteria</taxon>
        <taxon>Bacillati</taxon>
        <taxon>Bacillota</taxon>
        <taxon>Clostridia</taxon>
        <taxon>Eubacteriales</taxon>
        <taxon>Clostridiaceae</taxon>
        <taxon>Clostridium</taxon>
    </lineage>
</organism>
<keyword evidence="4 10" id="KW-0808">Transferase</keyword>
<keyword evidence="3" id="KW-0597">Phosphoprotein</keyword>
<dbReference type="EMBL" id="CP006721">
    <property type="protein sequence ID" value="AGX44642.1"/>
    <property type="molecule type" value="Genomic_DNA"/>
</dbReference>
<dbReference type="EC" id="2.7.13.3" evidence="2"/>
<dbReference type="SMART" id="SM00387">
    <property type="entry name" value="HATPase_c"/>
    <property type="match status" value="1"/>
</dbReference>
<dbReference type="InterPro" id="IPR050736">
    <property type="entry name" value="Sensor_HK_Regulatory"/>
</dbReference>
<evidence type="ECO:0000256" key="5">
    <source>
        <dbReference type="ARBA" id="ARBA00022741"/>
    </source>
</evidence>
<dbReference type="SUPFAM" id="SSF47384">
    <property type="entry name" value="Homodimeric domain of signal transducing histidine kinase"/>
    <property type="match status" value="1"/>
</dbReference>
<name>U5MYR5_CLOSA</name>
<dbReference type="NCBIfam" id="TIGR00229">
    <property type="entry name" value="sensory_box"/>
    <property type="match status" value="1"/>
</dbReference>
<proteinExistence type="predicted"/>
<dbReference type="InterPro" id="IPR003661">
    <property type="entry name" value="HisK_dim/P_dom"/>
</dbReference>
<keyword evidence="8" id="KW-0902">Two-component regulatory system</keyword>
<dbReference type="OrthoDB" id="9813394at2"/>
<dbReference type="KEGG" id="csb:CLSA_c36810"/>
<comment type="catalytic activity">
    <reaction evidence="1">
        <text>ATP + protein L-histidine = ADP + protein N-phospho-L-histidine.</text>
        <dbReference type="EC" id="2.7.13.3"/>
    </reaction>
</comment>
<dbReference type="Gene3D" id="1.10.287.130">
    <property type="match status" value="1"/>
</dbReference>
<dbReference type="GO" id="GO:0005524">
    <property type="term" value="F:ATP binding"/>
    <property type="evidence" value="ECO:0007669"/>
    <property type="project" value="UniProtKB-KW"/>
</dbReference>
<dbReference type="RefSeq" id="WP_022748326.1">
    <property type="nucleotide sequence ID" value="NC_022571.1"/>
</dbReference>
<evidence type="ECO:0000256" key="6">
    <source>
        <dbReference type="ARBA" id="ARBA00022777"/>
    </source>
</evidence>
<dbReference type="InterPro" id="IPR036097">
    <property type="entry name" value="HisK_dim/P_sf"/>
</dbReference>
<keyword evidence="11" id="KW-1185">Reference proteome</keyword>
<evidence type="ECO:0000256" key="3">
    <source>
        <dbReference type="ARBA" id="ARBA00022553"/>
    </source>
</evidence>
<evidence type="ECO:0000256" key="2">
    <source>
        <dbReference type="ARBA" id="ARBA00012438"/>
    </source>
</evidence>
<reference evidence="10 11" key="1">
    <citation type="journal article" date="2013" name="Genome Announc.">
        <title>Complete Genome Sequence of the Solvent Producer Clostridium saccharobutylicum NCP262 (DSM 13864).</title>
        <authorList>
            <person name="Poehlein A."/>
            <person name="Hartwich K."/>
            <person name="Krabben P."/>
            <person name="Ehrenreich A."/>
            <person name="Liebl W."/>
            <person name="Durre P."/>
            <person name="Gottschalk G."/>
            <person name="Daniel R."/>
        </authorList>
    </citation>
    <scope>NUCLEOTIDE SEQUENCE [LARGE SCALE GENOMIC DNA]</scope>
    <source>
        <strain evidence="10">DSM 13864</strain>
    </source>
</reference>
<evidence type="ECO:0000313" key="11">
    <source>
        <dbReference type="Proteomes" id="UP000017118"/>
    </source>
</evidence>
<dbReference type="CDD" id="cd00130">
    <property type="entry name" value="PAS"/>
    <property type="match status" value="1"/>
</dbReference>
<dbReference type="SUPFAM" id="SSF55874">
    <property type="entry name" value="ATPase domain of HSP90 chaperone/DNA topoisomerase II/histidine kinase"/>
    <property type="match status" value="1"/>
</dbReference>
<dbReference type="CDD" id="cd00082">
    <property type="entry name" value="HisKA"/>
    <property type="match status" value="1"/>
</dbReference>
<dbReference type="Pfam" id="PF02518">
    <property type="entry name" value="HATPase_c"/>
    <property type="match status" value="1"/>
</dbReference>
<dbReference type="Proteomes" id="UP000017118">
    <property type="component" value="Chromosome"/>
</dbReference>